<sequence>MPRSIHVEQLLGSGMRSPATPSASARFIVDRRKIIFGITLTAVIVSVIRLAAYIHYSAKLKDATPPAESLPDIPVQNPFPAYWAAIFYLSTIITAFVGFKWYTGFLQQRLEQQREQVYLRVVPYSVMDTLSYRYLETSISIPFVTTSTSLRSALVVLAIVTLNLICATCLHSPNQLEQSNRAAYLAVANFSLLIPLSIRLFPWMALDTAISWHRVFGMLTFVCAAQHGCYHFSERLESLKPIMESRKQVTGLLSVFTMATMILASHELVRTNCYALFRTIHLSAFMMLIISLTLHNRAFLLVNAFGIVWWVAGRVWRKRQSVAKLIRIQNVGKFTQVTLEYPFKNITAGQFAYLGVTGAGFSKPGWARPFSFSGLHTQNTIHSPVAQIHPPVAQEKNDVKANATTISSAHLHTETHHRPAFHQEASTTQVPDKDILNINDSQSSKDKNVRKDSLKSVDLHVHARGRFTNSLFKAASLQDPESHASSQIHLELDGPYGAPWLSLSKHYYSDFETVVFICSGAGITPWIAVMQALVASANHNRTRHIHAIWSIHDTVPNSLFTATYESFNPKLHSLLKQSLIAFHINVYITGSQTTLPTTFNESINFHAGRPNVTQLMMDLKRKYSDIDVGVGVCAYDDLTKLVDQLVHSGHFSDQQARWYIKKELFRI</sequence>
<feature type="transmembrane region" description="Helical" evidence="8">
    <location>
        <begin position="34"/>
        <end position="56"/>
    </location>
</feature>
<dbReference type="GO" id="GO:0006811">
    <property type="term" value="P:monoatomic ion transport"/>
    <property type="evidence" value="ECO:0007669"/>
    <property type="project" value="UniProtKB-KW"/>
</dbReference>
<dbReference type="PANTHER" id="PTHR11972:SF69">
    <property type="entry name" value="FERRIC REDUCTION OXIDASE 6-RELATED"/>
    <property type="match status" value="1"/>
</dbReference>
<organism evidence="10 11">
    <name type="scientific">Mortierella isabellina</name>
    <name type="common">Filamentous fungus</name>
    <name type="synonym">Umbelopsis isabellina</name>
    <dbReference type="NCBI Taxonomy" id="91625"/>
    <lineage>
        <taxon>Eukaryota</taxon>
        <taxon>Fungi</taxon>
        <taxon>Fungi incertae sedis</taxon>
        <taxon>Mucoromycota</taxon>
        <taxon>Mucoromycotina</taxon>
        <taxon>Umbelopsidomycetes</taxon>
        <taxon>Umbelopsidales</taxon>
        <taxon>Umbelopsidaceae</taxon>
        <taxon>Umbelopsis</taxon>
    </lineage>
</organism>
<feature type="transmembrane region" description="Helical" evidence="8">
    <location>
        <begin position="299"/>
        <end position="316"/>
    </location>
</feature>
<dbReference type="InterPro" id="IPR013121">
    <property type="entry name" value="Fe_red_NAD-bd_6"/>
</dbReference>
<proteinExistence type="predicted"/>
<evidence type="ECO:0000259" key="9">
    <source>
        <dbReference type="PROSITE" id="PS51384"/>
    </source>
</evidence>
<dbReference type="InterPro" id="IPR013130">
    <property type="entry name" value="Fe3_Rdtase_TM_dom"/>
</dbReference>
<gene>
    <name evidence="10" type="ORF">INT43_005644</name>
</gene>
<evidence type="ECO:0000256" key="5">
    <source>
        <dbReference type="ARBA" id="ARBA00023065"/>
    </source>
</evidence>
<dbReference type="Proteomes" id="UP000654370">
    <property type="component" value="Unassembled WGS sequence"/>
</dbReference>
<protein>
    <recommendedName>
        <fullName evidence="9">FAD-binding FR-type domain-containing protein</fullName>
    </recommendedName>
</protein>
<dbReference type="Gene3D" id="3.40.50.80">
    <property type="entry name" value="Nucleotide-binding domain of ferredoxin-NADP reductase (FNR) module"/>
    <property type="match status" value="1"/>
</dbReference>
<evidence type="ECO:0000256" key="8">
    <source>
        <dbReference type="SAM" id="Phobius"/>
    </source>
</evidence>
<feature type="transmembrane region" description="Helical" evidence="8">
    <location>
        <begin position="81"/>
        <end position="105"/>
    </location>
</feature>
<dbReference type="Pfam" id="PF08030">
    <property type="entry name" value="NAD_binding_6"/>
    <property type="match status" value="1"/>
</dbReference>
<evidence type="ECO:0000256" key="6">
    <source>
        <dbReference type="ARBA" id="ARBA00023136"/>
    </source>
</evidence>
<feature type="transmembrane region" description="Helical" evidence="8">
    <location>
        <begin position="251"/>
        <end position="269"/>
    </location>
</feature>
<dbReference type="SUPFAM" id="SSF52343">
    <property type="entry name" value="Ferredoxin reductase-like, C-terminal NADP-linked domain"/>
    <property type="match status" value="1"/>
</dbReference>
<evidence type="ECO:0000313" key="10">
    <source>
        <dbReference type="EMBL" id="KAG2176410.1"/>
    </source>
</evidence>
<keyword evidence="2 8" id="KW-0812">Transmembrane</keyword>
<reference evidence="10" key="1">
    <citation type="submission" date="2020-12" db="EMBL/GenBank/DDBJ databases">
        <title>Metabolic potential, ecology and presence of endohyphal bacteria is reflected in genomic diversity of Mucoromycotina.</title>
        <authorList>
            <person name="Muszewska A."/>
            <person name="Okrasinska A."/>
            <person name="Steczkiewicz K."/>
            <person name="Drgas O."/>
            <person name="Orlowska M."/>
            <person name="Perlinska-Lenart U."/>
            <person name="Aleksandrzak-Piekarczyk T."/>
            <person name="Szatraj K."/>
            <person name="Zielenkiewicz U."/>
            <person name="Pilsyk S."/>
            <person name="Malc E."/>
            <person name="Mieczkowski P."/>
            <person name="Kruszewska J.S."/>
            <person name="Biernat P."/>
            <person name="Pawlowska J."/>
        </authorList>
    </citation>
    <scope>NUCLEOTIDE SEQUENCE</scope>
    <source>
        <strain evidence="10">WA0000067209</strain>
    </source>
</reference>
<keyword evidence="3 8" id="KW-1133">Transmembrane helix</keyword>
<feature type="transmembrane region" description="Helical" evidence="8">
    <location>
        <begin position="211"/>
        <end position="230"/>
    </location>
</feature>
<feature type="transmembrane region" description="Helical" evidence="8">
    <location>
        <begin position="275"/>
        <end position="292"/>
    </location>
</feature>
<feature type="transmembrane region" description="Helical" evidence="8">
    <location>
        <begin position="150"/>
        <end position="170"/>
    </location>
</feature>
<evidence type="ECO:0000256" key="4">
    <source>
        <dbReference type="ARBA" id="ARBA00023002"/>
    </source>
</evidence>
<accession>A0A8H7PME2</accession>
<name>A0A8H7PME2_MORIS</name>
<comment type="subcellular location">
    <subcellularLocation>
        <location evidence="1">Membrane</location>
        <topology evidence="1">Multi-pass membrane protein</topology>
    </subcellularLocation>
</comment>
<dbReference type="OrthoDB" id="4494341at2759"/>
<feature type="compositionally biased region" description="Basic and acidic residues" evidence="7">
    <location>
        <begin position="443"/>
        <end position="453"/>
    </location>
</feature>
<dbReference type="Pfam" id="PF01794">
    <property type="entry name" value="Ferric_reduct"/>
    <property type="match status" value="1"/>
</dbReference>
<dbReference type="InterPro" id="IPR050369">
    <property type="entry name" value="RBOH/FRE"/>
</dbReference>
<keyword evidence="4" id="KW-0560">Oxidoreductase</keyword>
<keyword evidence="5" id="KW-0813">Transport</keyword>
<comment type="caution">
    <text evidence="10">The sequence shown here is derived from an EMBL/GenBank/DDBJ whole genome shotgun (WGS) entry which is preliminary data.</text>
</comment>
<evidence type="ECO:0000256" key="2">
    <source>
        <dbReference type="ARBA" id="ARBA00022692"/>
    </source>
</evidence>
<dbReference type="EMBL" id="JAEPQZ010000010">
    <property type="protein sequence ID" value="KAG2176410.1"/>
    <property type="molecule type" value="Genomic_DNA"/>
</dbReference>
<keyword evidence="6 8" id="KW-0472">Membrane</keyword>
<dbReference type="InterPro" id="IPR017927">
    <property type="entry name" value="FAD-bd_FR_type"/>
</dbReference>
<dbReference type="PROSITE" id="PS51384">
    <property type="entry name" value="FAD_FR"/>
    <property type="match status" value="1"/>
</dbReference>
<dbReference type="InterPro" id="IPR039261">
    <property type="entry name" value="FNR_nucleotide-bd"/>
</dbReference>
<evidence type="ECO:0000256" key="7">
    <source>
        <dbReference type="SAM" id="MobiDB-lite"/>
    </source>
</evidence>
<dbReference type="CDD" id="cd06186">
    <property type="entry name" value="NOX_Duox_like_FAD_NADP"/>
    <property type="match status" value="1"/>
</dbReference>
<dbReference type="GO" id="GO:0005886">
    <property type="term" value="C:plasma membrane"/>
    <property type="evidence" value="ECO:0007669"/>
    <property type="project" value="TreeGrafter"/>
</dbReference>
<dbReference type="AlphaFoldDB" id="A0A8H7PME2"/>
<dbReference type="GO" id="GO:0016175">
    <property type="term" value="F:superoxide-generating NAD(P)H oxidase activity"/>
    <property type="evidence" value="ECO:0007669"/>
    <property type="project" value="TreeGrafter"/>
</dbReference>
<feature type="domain" description="FAD-binding FR-type" evidence="9">
    <location>
        <begin position="308"/>
        <end position="502"/>
    </location>
</feature>
<dbReference type="PANTHER" id="PTHR11972">
    <property type="entry name" value="NADPH OXIDASE"/>
    <property type="match status" value="1"/>
</dbReference>
<keyword evidence="11" id="KW-1185">Reference proteome</keyword>
<feature type="region of interest" description="Disordered" evidence="7">
    <location>
        <begin position="422"/>
        <end position="453"/>
    </location>
</feature>
<evidence type="ECO:0000256" key="3">
    <source>
        <dbReference type="ARBA" id="ARBA00022989"/>
    </source>
</evidence>
<feature type="transmembrane region" description="Helical" evidence="8">
    <location>
        <begin position="182"/>
        <end position="205"/>
    </location>
</feature>
<evidence type="ECO:0000313" key="11">
    <source>
        <dbReference type="Proteomes" id="UP000654370"/>
    </source>
</evidence>
<keyword evidence="5" id="KW-0406">Ion transport</keyword>
<evidence type="ECO:0000256" key="1">
    <source>
        <dbReference type="ARBA" id="ARBA00004141"/>
    </source>
</evidence>